<dbReference type="Proteomes" id="UP000800035">
    <property type="component" value="Unassembled WGS sequence"/>
</dbReference>
<feature type="compositionally biased region" description="Pro residues" evidence="1">
    <location>
        <begin position="1"/>
        <end position="16"/>
    </location>
</feature>
<protein>
    <submittedName>
        <fullName evidence="2">Uncharacterized protein</fullName>
    </submittedName>
</protein>
<dbReference type="AlphaFoldDB" id="A0A6A5TGS5"/>
<proteinExistence type="predicted"/>
<keyword evidence="3" id="KW-1185">Reference proteome</keyword>
<reference evidence="2" key="1">
    <citation type="journal article" date="2020" name="Stud. Mycol.">
        <title>101 Dothideomycetes genomes: a test case for predicting lifestyles and emergence of pathogens.</title>
        <authorList>
            <person name="Haridas S."/>
            <person name="Albert R."/>
            <person name="Binder M."/>
            <person name="Bloem J."/>
            <person name="Labutti K."/>
            <person name="Salamov A."/>
            <person name="Andreopoulos B."/>
            <person name="Baker S."/>
            <person name="Barry K."/>
            <person name="Bills G."/>
            <person name="Bluhm B."/>
            <person name="Cannon C."/>
            <person name="Castanera R."/>
            <person name="Culley D."/>
            <person name="Daum C."/>
            <person name="Ezra D."/>
            <person name="Gonzalez J."/>
            <person name="Henrissat B."/>
            <person name="Kuo A."/>
            <person name="Liang C."/>
            <person name="Lipzen A."/>
            <person name="Lutzoni F."/>
            <person name="Magnuson J."/>
            <person name="Mondo S."/>
            <person name="Nolan M."/>
            <person name="Ohm R."/>
            <person name="Pangilinan J."/>
            <person name="Park H.-J."/>
            <person name="Ramirez L."/>
            <person name="Alfaro M."/>
            <person name="Sun H."/>
            <person name="Tritt A."/>
            <person name="Yoshinaga Y."/>
            <person name="Zwiers L.-H."/>
            <person name="Turgeon B."/>
            <person name="Goodwin S."/>
            <person name="Spatafora J."/>
            <person name="Crous P."/>
            <person name="Grigoriev I."/>
        </authorList>
    </citation>
    <scope>NUCLEOTIDE SEQUENCE</scope>
    <source>
        <strain evidence="2">CBS 675.92</strain>
    </source>
</reference>
<accession>A0A6A5TGS5</accession>
<evidence type="ECO:0000256" key="1">
    <source>
        <dbReference type="SAM" id="MobiDB-lite"/>
    </source>
</evidence>
<gene>
    <name evidence="2" type="ORF">CC80DRAFT_209682</name>
</gene>
<feature type="region of interest" description="Disordered" evidence="1">
    <location>
        <begin position="1"/>
        <end position="25"/>
    </location>
</feature>
<dbReference type="EMBL" id="ML977018">
    <property type="protein sequence ID" value="KAF1951324.1"/>
    <property type="molecule type" value="Genomic_DNA"/>
</dbReference>
<evidence type="ECO:0000313" key="3">
    <source>
        <dbReference type="Proteomes" id="UP000800035"/>
    </source>
</evidence>
<evidence type="ECO:0000313" key="2">
    <source>
        <dbReference type="EMBL" id="KAF1951324.1"/>
    </source>
</evidence>
<feature type="compositionally biased region" description="Polar residues" evidence="1">
    <location>
        <begin position="79"/>
        <end position="95"/>
    </location>
</feature>
<name>A0A6A5TGS5_9PLEO</name>
<feature type="region of interest" description="Disordered" evidence="1">
    <location>
        <begin position="69"/>
        <end position="95"/>
    </location>
</feature>
<sequence>MTPQSQPPDPPNPQPDAPRSLYNHIPPVCSTKTQRYQNLDAYARKPYGREENTCFYLYEMVERKRRKGKCKGKMLKIRQPTQNEKGIKDQSQAQAQPKPISYIPMHALENASSPTQNGGEEIRVWRAGWGPRSRTYDRHKGGFQFPSSCDVEESWSVVNPVSLVVKAA</sequence>
<organism evidence="2 3">
    <name type="scientific">Byssothecium circinans</name>
    <dbReference type="NCBI Taxonomy" id="147558"/>
    <lineage>
        <taxon>Eukaryota</taxon>
        <taxon>Fungi</taxon>
        <taxon>Dikarya</taxon>
        <taxon>Ascomycota</taxon>
        <taxon>Pezizomycotina</taxon>
        <taxon>Dothideomycetes</taxon>
        <taxon>Pleosporomycetidae</taxon>
        <taxon>Pleosporales</taxon>
        <taxon>Massarineae</taxon>
        <taxon>Massarinaceae</taxon>
        <taxon>Byssothecium</taxon>
    </lineage>
</organism>